<dbReference type="AlphaFoldDB" id="A0A8T2NBF2"/>
<proteinExistence type="predicted"/>
<feature type="region of interest" description="Disordered" evidence="1">
    <location>
        <begin position="1"/>
        <end position="25"/>
    </location>
</feature>
<keyword evidence="3" id="KW-1185">Reference proteome</keyword>
<protein>
    <submittedName>
        <fullName evidence="2">Uncharacterized protein</fullName>
    </submittedName>
</protein>
<comment type="caution">
    <text evidence="2">The sequence shown here is derived from an EMBL/GenBank/DDBJ whole genome shotgun (WGS) entry which is preliminary data.</text>
</comment>
<evidence type="ECO:0000313" key="3">
    <source>
        <dbReference type="Proteomes" id="UP000824540"/>
    </source>
</evidence>
<dbReference type="Proteomes" id="UP000824540">
    <property type="component" value="Unassembled WGS sequence"/>
</dbReference>
<accession>A0A8T2NBF2</accession>
<evidence type="ECO:0000256" key="1">
    <source>
        <dbReference type="SAM" id="MobiDB-lite"/>
    </source>
</evidence>
<organism evidence="2 3">
    <name type="scientific">Albula glossodonta</name>
    <name type="common">roundjaw bonefish</name>
    <dbReference type="NCBI Taxonomy" id="121402"/>
    <lineage>
        <taxon>Eukaryota</taxon>
        <taxon>Metazoa</taxon>
        <taxon>Chordata</taxon>
        <taxon>Craniata</taxon>
        <taxon>Vertebrata</taxon>
        <taxon>Euteleostomi</taxon>
        <taxon>Actinopterygii</taxon>
        <taxon>Neopterygii</taxon>
        <taxon>Teleostei</taxon>
        <taxon>Albuliformes</taxon>
        <taxon>Albulidae</taxon>
        <taxon>Albula</taxon>
    </lineage>
</organism>
<reference evidence="2" key="1">
    <citation type="thesis" date="2021" institute="BYU ScholarsArchive" country="Provo, UT, USA">
        <title>Applications of and Algorithms for Genome Assembly and Genomic Analyses with an Emphasis on Marine Teleosts.</title>
        <authorList>
            <person name="Pickett B.D."/>
        </authorList>
    </citation>
    <scope>NUCLEOTIDE SEQUENCE</scope>
    <source>
        <strain evidence="2">HI-2016</strain>
    </source>
</reference>
<gene>
    <name evidence="2" type="ORF">JZ751_027595</name>
</gene>
<dbReference type="EMBL" id="JAFBMS010000080">
    <property type="protein sequence ID" value="KAG9337793.1"/>
    <property type="molecule type" value="Genomic_DNA"/>
</dbReference>
<sequence length="60" mass="6784">MGQQEAVPEPLHGHPRATALRSGQHLSPLRTCRKIALWRQTAHTPNLCKGAEMRSRMQLE</sequence>
<name>A0A8T2NBF2_9TELE</name>
<evidence type="ECO:0000313" key="2">
    <source>
        <dbReference type="EMBL" id="KAG9337793.1"/>
    </source>
</evidence>